<comment type="caution">
    <text evidence="2">The sequence shown here is derived from an EMBL/GenBank/DDBJ whole genome shotgun (WGS) entry which is preliminary data.</text>
</comment>
<sequence>MRAPYDGKALQYHNSPITYHEDTGIPVTEDTIRELTRGCSRDAKEWTPFKPDVIYLDTPSKVGEWSKSKHESLAHVNDVSAMFYLLWPSNVGHLMYDSIYPMWVTLVRFGYLKTPVKFFVYADDDLRISQVGWNHISILDAVSNSTVTPMADMKEDSLYLFDRLIVGSRWMGHRNQQRHMGMPGSYSYENALYWYGQRILAGYGILDWDTALDPNTPIMIDDINKRCKGVITDNKRFSDEERSMLKTLADESKDLFGCDITYMNWKDYTFEEQIRLFSDMNIYISAVGTGLTRCHLIKPGGVIVQLGEMDHTLPTRYQVSYRDVHMAIGSPHLNSVYYSRKLWNIFGRLVREGVVDAINRGINLARRGYPIPRPYGDGLSPTSQSYEDYCADSPDDCSSLVDAMNGGARPGDPTRIRYHCEYCSWIDYFGIGPAWSETGCKDDDSSLVHCPINVHRWHSVILSSPERADNHIAFDKVCYDQKIPEMAEVRRKVLEGGRRQKAGSTGELTNDEGLALLLEVDPPDCPYAPPLQADLCVC</sequence>
<dbReference type="GO" id="GO:0016757">
    <property type="term" value="F:glycosyltransferase activity"/>
    <property type="evidence" value="ECO:0007669"/>
    <property type="project" value="InterPro"/>
</dbReference>
<dbReference type="InterPro" id="IPR049625">
    <property type="entry name" value="Glyco_transf_61_cat"/>
</dbReference>
<dbReference type="AlphaFoldDB" id="A0A7J6NT15"/>
<dbReference type="Proteomes" id="UP000541610">
    <property type="component" value="Unassembled WGS sequence"/>
</dbReference>
<reference evidence="2 3" key="1">
    <citation type="submission" date="2020-04" db="EMBL/GenBank/DDBJ databases">
        <title>Perkinsus olseni comparative genomics.</title>
        <authorList>
            <person name="Bogema D.R."/>
        </authorList>
    </citation>
    <scope>NUCLEOTIDE SEQUENCE [LARGE SCALE GENOMIC DNA]</scope>
    <source>
        <strain evidence="2">00978-12</strain>
    </source>
</reference>
<evidence type="ECO:0000313" key="2">
    <source>
        <dbReference type="EMBL" id="KAF4686716.1"/>
    </source>
</evidence>
<gene>
    <name evidence="2" type="ORF">FOZ60_004949</name>
</gene>
<dbReference type="Pfam" id="PF04577">
    <property type="entry name" value="Glyco_transf_61"/>
    <property type="match status" value="1"/>
</dbReference>
<accession>A0A7J6NT15</accession>
<dbReference type="OrthoDB" id="427018at2759"/>
<protein>
    <recommendedName>
        <fullName evidence="1">Glycosyltransferase 61 catalytic domain-containing protein</fullName>
    </recommendedName>
</protein>
<organism evidence="2 3">
    <name type="scientific">Perkinsus olseni</name>
    <name type="common">Perkinsus atlanticus</name>
    <dbReference type="NCBI Taxonomy" id="32597"/>
    <lineage>
        <taxon>Eukaryota</taxon>
        <taxon>Sar</taxon>
        <taxon>Alveolata</taxon>
        <taxon>Perkinsozoa</taxon>
        <taxon>Perkinsea</taxon>
        <taxon>Perkinsida</taxon>
        <taxon>Perkinsidae</taxon>
        <taxon>Perkinsus</taxon>
    </lineage>
</organism>
<proteinExistence type="predicted"/>
<feature type="domain" description="Glycosyltransferase 61 catalytic" evidence="1">
    <location>
        <begin position="236"/>
        <end position="304"/>
    </location>
</feature>
<name>A0A7J6NT15_PEROL</name>
<evidence type="ECO:0000259" key="1">
    <source>
        <dbReference type="Pfam" id="PF04577"/>
    </source>
</evidence>
<dbReference type="EMBL" id="JABANP010000211">
    <property type="protein sequence ID" value="KAF4686716.1"/>
    <property type="molecule type" value="Genomic_DNA"/>
</dbReference>
<evidence type="ECO:0000313" key="3">
    <source>
        <dbReference type="Proteomes" id="UP000541610"/>
    </source>
</evidence>